<dbReference type="InterPro" id="IPR051462">
    <property type="entry name" value="CBS_domain-containing"/>
</dbReference>
<organism evidence="4 5">
    <name type="scientific">Cohnella phaseoli</name>
    <dbReference type="NCBI Taxonomy" id="456490"/>
    <lineage>
        <taxon>Bacteria</taxon>
        <taxon>Bacillati</taxon>
        <taxon>Bacillota</taxon>
        <taxon>Bacilli</taxon>
        <taxon>Bacillales</taxon>
        <taxon>Paenibacillaceae</taxon>
        <taxon>Cohnella</taxon>
    </lineage>
</organism>
<dbReference type="SUPFAM" id="SSF54631">
    <property type="entry name" value="CBS-domain pair"/>
    <property type="match status" value="1"/>
</dbReference>
<evidence type="ECO:0000256" key="1">
    <source>
        <dbReference type="ARBA" id="ARBA00022737"/>
    </source>
</evidence>
<comment type="caution">
    <text evidence="4">The sequence shown here is derived from an EMBL/GenBank/DDBJ whole genome shotgun (WGS) entry which is preliminary data.</text>
</comment>
<keyword evidence="5" id="KW-1185">Reference proteome</keyword>
<evidence type="ECO:0000259" key="3">
    <source>
        <dbReference type="PROSITE" id="PS51371"/>
    </source>
</evidence>
<dbReference type="AlphaFoldDB" id="A0A3D9KRM5"/>
<dbReference type="PROSITE" id="PS51371">
    <property type="entry name" value="CBS"/>
    <property type="match status" value="2"/>
</dbReference>
<accession>A0A3D9KRM5</accession>
<dbReference type="InterPro" id="IPR046342">
    <property type="entry name" value="CBS_dom_sf"/>
</dbReference>
<reference evidence="4 5" key="1">
    <citation type="submission" date="2018-07" db="EMBL/GenBank/DDBJ databases">
        <title>Genomic Encyclopedia of Type Strains, Phase III (KMG-III): the genomes of soil and plant-associated and newly described type strains.</title>
        <authorList>
            <person name="Whitman W."/>
        </authorList>
    </citation>
    <scope>NUCLEOTIDE SEQUENCE [LARGE SCALE GENOMIC DNA]</scope>
    <source>
        <strain evidence="4 5">CECT 7287</strain>
    </source>
</reference>
<sequence length="172" mass="18377">MLVMLEYLEAKPKVGYTLGSGFVHKKGASLERLFEMRVGDYQSAPVVIPETATVGDAVVSLFLEDVGTLFVIDAAGCLAGVVSRKDLLRITIGNAAAASMPISLVMTRQPNIHTIMPDERLLAAASKMISYEVDSLPVVNAASVPGDPHKLEVIGRITKTTITKVLLELALD</sequence>
<dbReference type="PANTHER" id="PTHR48108">
    <property type="entry name" value="CBS DOMAIN-CONTAINING PROTEIN CBSX2, CHLOROPLASTIC"/>
    <property type="match status" value="1"/>
</dbReference>
<feature type="domain" description="CBS" evidence="3">
    <location>
        <begin position="106"/>
        <end position="172"/>
    </location>
</feature>
<dbReference type="Gene3D" id="3.10.580.10">
    <property type="entry name" value="CBS-domain"/>
    <property type="match status" value="1"/>
</dbReference>
<protein>
    <submittedName>
        <fullName evidence="4">CBS domain protein</fullName>
    </submittedName>
</protein>
<dbReference type="PANTHER" id="PTHR48108:SF32">
    <property type="entry name" value="TRANSCRIPTIONAL REPRESSOR CCPN"/>
    <property type="match status" value="1"/>
</dbReference>
<name>A0A3D9KRM5_9BACL</name>
<evidence type="ECO:0000313" key="4">
    <source>
        <dbReference type="EMBL" id="RED89034.1"/>
    </source>
</evidence>
<proteinExistence type="predicted"/>
<dbReference type="SMART" id="SM00116">
    <property type="entry name" value="CBS"/>
    <property type="match status" value="2"/>
</dbReference>
<dbReference type="Pfam" id="PF00571">
    <property type="entry name" value="CBS"/>
    <property type="match status" value="2"/>
</dbReference>
<dbReference type="InterPro" id="IPR000644">
    <property type="entry name" value="CBS_dom"/>
</dbReference>
<keyword evidence="1" id="KW-0677">Repeat</keyword>
<feature type="domain" description="CBS" evidence="3">
    <location>
        <begin position="41"/>
        <end position="99"/>
    </location>
</feature>
<gene>
    <name evidence="4" type="ORF">DFP98_1014</name>
</gene>
<dbReference type="EMBL" id="QRDZ01000001">
    <property type="protein sequence ID" value="RED89034.1"/>
    <property type="molecule type" value="Genomic_DNA"/>
</dbReference>
<dbReference type="CDD" id="cd04617">
    <property type="entry name" value="CBS_pair_CcpN"/>
    <property type="match status" value="1"/>
</dbReference>
<keyword evidence="2" id="KW-0129">CBS domain</keyword>
<evidence type="ECO:0000313" key="5">
    <source>
        <dbReference type="Proteomes" id="UP000256977"/>
    </source>
</evidence>
<evidence type="ECO:0000256" key="2">
    <source>
        <dbReference type="PROSITE-ProRule" id="PRU00703"/>
    </source>
</evidence>
<dbReference type="Proteomes" id="UP000256977">
    <property type="component" value="Unassembled WGS sequence"/>
</dbReference>